<dbReference type="GO" id="GO:0043161">
    <property type="term" value="P:proteasome-mediated ubiquitin-dependent protein catabolic process"/>
    <property type="evidence" value="ECO:0007669"/>
    <property type="project" value="TreeGrafter"/>
</dbReference>
<sequence length="1213" mass="131641">MSAGAAVASQPLPLSSSGGKKANARPVSSPSLAFSSASSAAGVLALLHEREPALQAAALHRLLEMIDLWWTEIADYLADIEALYEDETFPERQLAGFVASRVYFHLEEYGEATKFALGSGKWFDITKESLYVQRILSECVDTFIQTGLQEFGRQQLAAGRQVSIQLSEEVNMDDGQAGSAALNEAIEDVVKRLLQVCVEQRGDGALYALGVAFDARRLDLVRAVFNAQRALALPPTNPNSKFQLMLHCLDHLQTLISSKCFRSQVVSLLTAEFEALLPVYDSVGGAADAENALSREQRAEICGLLYSALCRCLVQQDDSGRIAELLAQLLSPETEETNRADEGLLTACQIAFDILQMERQSFQQALLDHPLMRAPQAADASAPSAADSVSSAVASGEAGAAATVNGEASATEPKEAKEKEEESEEERKKKLLRYILSGEAQNAFIQQFLQRENHADLMLLDLYKRSIDSRSSLLHHGVVLSHMLMQAGTSCDVFLRCNLDWMARASNWARFSATASLGVVHKGHVRDSMKLLRTYLPTASSSSASSSPYSEGGAFYALGLISANQPSASVREYLLQQLQAAGTASEPKQQGCCLGLGLLCMGFADDTEVYEALKQVLFLDSAVAGEAAALAVGLLLLGSANAAAVSELLAYAQDTQHEKIRRACGVAIALLVFKKEEEADALIDQLCKECDPLIRYGGMFTIAMAYCATANSSAIRRLLHVSVSDVSDDVRRAAVIALGFVLCGDKQQLPPILKILSASFNPHVRYGAALALGLACSGTGQKDVVDLLLPLANDSTDFVRQGAFIGLGLVLQQVTEAACSEAASVRQLFQRVIADKHEDVIARFGALLGSGLIDAGGRNVVASMFSASGVLRQEAAVGFCLAFQLWYWYPLIHTISLSFSSCALIGLTVSPAPSLKKDVKAKDASERAEEDNKGGEKKETEGEKKEEGEKEEKKEKEEEKDEKAGAESGSALVKRETEEQEASEKSEVSRAGLSKLRMPAGWTVTCAGGKQSQFAYWPSLASLEKKEGRKQTVKAILSTTAKRNRKLQEQKKKENEEKKKQDGKADENVKTEDAMDVEEEAAKEAKTDAEAPKKPEDGGAMDFDFDEKGDVGKSKEKPKKAEGDEASKEVPKEVELKNPCRVLPQQQPFIHLQPHSRYQPIFPGRKAGFVLLRDTKPTEPDEFLEPKGETPAEEQQPAEEKEPEAFTPFEWSG</sequence>
<dbReference type="FunFam" id="1.25.10.10:FF:000017">
    <property type="entry name" value="26S proteasome non-ATPase regulatory subunit 1"/>
    <property type="match status" value="1"/>
</dbReference>
<feature type="compositionally biased region" description="Basic and acidic residues" evidence="5">
    <location>
        <begin position="916"/>
        <end position="965"/>
    </location>
</feature>
<evidence type="ECO:0000256" key="2">
    <source>
        <dbReference type="ARBA" id="ARBA00022737"/>
    </source>
</evidence>
<evidence type="ECO:0000259" key="6">
    <source>
        <dbReference type="Pfam" id="PF18004"/>
    </source>
</evidence>
<dbReference type="STRING" id="94643.A0A2A9MGX5"/>
<keyword evidence="2" id="KW-0677">Repeat</keyword>
<keyword evidence="3 4" id="KW-0647">Proteasome</keyword>
<dbReference type="InterPro" id="IPR040623">
    <property type="entry name" value="RPN2_C"/>
</dbReference>
<feature type="compositionally biased region" description="Basic and acidic residues" evidence="5">
    <location>
        <begin position="412"/>
        <end position="425"/>
    </location>
</feature>
<dbReference type="EMBL" id="NWUJ01000001">
    <property type="protein sequence ID" value="PFH37778.1"/>
    <property type="molecule type" value="Genomic_DNA"/>
</dbReference>
<dbReference type="GO" id="GO:0008540">
    <property type="term" value="C:proteasome regulatory particle, base subcomplex"/>
    <property type="evidence" value="ECO:0007669"/>
    <property type="project" value="UniProtKB-UniRule"/>
</dbReference>
<accession>A0A2A9MGX5</accession>
<evidence type="ECO:0000256" key="3">
    <source>
        <dbReference type="ARBA" id="ARBA00022942"/>
    </source>
</evidence>
<feature type="compositionally biased region" description="Low complexity" evidence="5">
    <location>
        <begin position="400"/>
        <end position="411"/>
    </location>
</feature>
<name>A0A2A9MGX5_BESBE</name>
<feature type="region of interest" description="Disordered" evidence="5">
    <location>
        <begin position="916"/>
        <end position="998"/>
    </location>
</feature>
<dbReference type="Pfam" id="PF18004">
    <property type="entry name" value="RPN2_C"/>
    <property type="match status" value="1"/>
</dbReference>
<dbReference type="InterPro" id="IPR016642">
    <property type="entry name" value="26S_Psome_Rpn2"/>
</dbReference>
<dbReference type="PANTHER" id="PTHR10943">
    <property type="entry name" value="26S PROTEASOME NON-ATPASE REGULATORY SUBUNIT"/>
    <property type="match status" value="1"/>
</dbReference>
<evidence type="ECO:0000259" key="7">
    <source>
        <dbReference type="Pfam" id="PF21505"/>
    </source>
</evidence>
<dbReference type="Pfam" id="PF21505">
    <property type="entry name" value="RPN2_N"/>
    <property type="match status" value="1"/>
</dbReference>
<evidence type="ECO:0000256" key="1">
    <source>
        <dbReference type="ARBA" id="ARBA00006308"/>
    </source>
</evidence>
<dbReference type="SMART" id="SM00567">
    <property type="entry name" value="EZ_HEAT"/>
    <property type="match status" value="2"/>
</dbReference>
<dbReference type="OrthoDB" id="331666at2759"/>
<dbReference type="SUPFAM" id="SSF48371">
    <property type="entry name" value="ARM repeat"/>
    <property type="match status" value="1"/>
</dbReference>
<proteinExistence type="inferred from homology"/>
<feature type="region of interest" description="Disordered" evidence="5">
    <location>
        <begin position="1023"/>
        <end position="1139"/>
    </location>
</feature>
<feature type="compositionally biased region" description="Basic and acidic residues" evidence="5">
    <location>
        <begin position="1080"/>
        <end position="1097"/>
    </location>
</feature>
<dbReference type="GO" id="GO:0005634">
    <property type="term" value="C:nucleus"/>
    <property type="evidence" value="ECO:0007669"/>
    <property type="project" value="TreeGrafter"/>
</dbReference>
<dbReference type="RefSeq" id="XP_029221787.1">
    <property type="nucleotide sequence ID" value="XM_029358875.1"/>
</dbReference>
<evidence type="ECO:0000313" key="8">
    <source>
        <dbReference type="EMBL" id="PFH37778.1"/>
    </source>
</evidence>
<comment type="caution">
    <text evidence="8">The sequence shown here is derived from an EMBL/GenBank/DDBJ whole genome shotgun (WGS) entry which is preliminary data.</text>
</comment>
<dbReference type="GeneID" id="40305183"/>
<protein>
    <submittedName>
        <fullName evidence="8">Proteasome/cyclosome repeat-containing protein</fullName>
    </submittedName>
</protein>
<evidence type="ECO:0000256" key="5">
    <source>
        <dbReference type="SAM" id="MobiDB-lite"/>
    </source>
</evidence>
<feature type="compositionally biased region" description="Basic and acidic residues" evidence="5">
    <location>
        <begin position="1177"/>
        <end position="1190"/>
    </location>
</feature>
<feature type="compositionally biased region" description="Basic and acidic residues" evidence="5">
    <location>
        <begin position="1046"/>
        <end position="1073"/>
    </location>
</feature>
<dbReference type="InterPro" id="IPR011989">
    <property type="entry name" value="ARM-like"/>
</dbReference>
<evidence type="ECO:0000256" key="4">
    <source>
        <dbReference type="PIRNR" id="PIRNR015947"/>
    </source>
</evidence>
<comment type="similarity">
    <text evidence="1 4">Belongs to the proteasome subunit S1 family.</text>
</comment>
<feature type="compositionally biased region" description="Basic and acidic residues" evidence="5">
    <location>
        <begin position="973"/>
        <end position="988"/>
    </location>
</feature>
<dbReference type="InterPro" id="IPR016024">
    <property type="entry name" value="ARM-type_fold"/>
</dbReference>
<dbReference type="GO" id="GO:0034515">
    <property type="term" value="C:proteasome storage granule"/>
    <property type="evidence" value="ECO:0007669"/>
    <property type="project" value="TreeGrafter"/>
</dbReference>
<feature type="region of interest" description="Disordered" evidence="5">
    <location>
        <begin position="1177"/>
        <end position="1213"/>
    </location>
</feature>
<feature type="domain" description="26S proteasome regulatory subunit RPN2 C-terminal" evidence="6">
    <location>
        <begin position="995"/>
        <end position="1183"/>
    </location>
</feature>
<dbReference type="InterPro" id="IPR004155">
    <property type="entry name" value="PBS_lyase_HEAT"/>
</dbReference>
<feature type="domain" description="26S proteasome non-ATPase regulatory subunit 1/RPN2 N-terminal" evidence="7">
    <location>
        <begin position="39"/>
        <end position="274"/>
    </location>
</feature>
<evidence type="ECO:0000313" key="9">
    <source>
        <dbReference type="Proteomes" id="UP000224006"/>
    </source>
</evidence>
<dbReference type="VEuPathDB" id="ToxoDB:BESB_001200"/>
<keyword evidence="9" id="KW-1185">Reference proteome</keyword>
<dbReference type="Pfam" id="PF01851">
    <property type="entry name" value="PC_rep"/>
    <property type="match status" value="3"/>
</dbReference>
<feature type="compositionally biased region" description="Basic and acidic residues" evidence="5">
    <location>
        <begin position="1106"/>
        <end position="1138"/>
    </location>
</feature>
<dbReference type="PANTHER" id="PTHR10943:SF2">
    <property type="entry name" value="26S PROTEASOME NON-ATPASE REGULATORY SUBUNIT 1"/>
    <property type="match status" value="1"/>
</dbReference>
<dbReference type="GO" id="GO:0030234">
    <property type="term" value="F:enzyme regulator activity"/>
    <property type="evidence" value="ECO:0007669"/>
    <property type="project" value="UniProtKB-UniRule"/>
</dbReference>
<feature type="region of interest" description="Disordered" evidence="5">
    <location>
        <begin position="400"/>
        <end position="425"/>
    </location>
</feature>
<dbReference type="Gene3D" id="1.25.10.10">
    <property type="entry name" value="Leucine-rich Repeat Variant"/>
    <property type="match status" value="1"/>
</dbReference>
<organism evidence="8 9">
    <name type="scientific">Besnoitia besnoiti</name>
    <name type="common">Apicomplexan protozoan</name>
    <dbReference type="NCBI Taxonomy" id="94643"/>
    <lineage>
        <taxon>Eukaryota</taxon>
        <taxon>Sar</taxon>
        <taxon>Alveolata</taxon>
        <taxon>Apicomplexa</taxon>
        <taxon>Conoidasida</taxon>
        <taxon>Coccidia</taxon>
        <taxon>Eucoccidiorida</taxon>
        <taxon>Eimeriorina</taxon>
        <taxon>Sarcocystidae</taxon>
        <taxon>Besnoitia</taxon>
    </lineage>
</organism>
<dbReference type="Proteomes" id="UP000224006">
    <property type="component" value="Chromosome I"/>
</dbReference>
<dbReference type="GO" id="GO:0042176">
    <property type="term" value="P:regulation of protein catabolic process"/>
    <property type="evidence" value="ECO:0007669"/>
    <property type="project" value="UniProtKB-UniRule"/>
</dbReference>
<dbReference type="InterPro" id="IPR002015">
    <property type="entry name" value="Proteasome/cyclosome_rpt"/>
</dbReference>
<dbReference type="InterPro" id="IPR048570">
    <property type="entry name" value="PSMD1_RPN2_N"/>
</dbReference>
<dbReference type="PIRSF" id="PIRSF015947">
    <property type="entry name" value="26S_Psome_Rpn2"/>
    <property type="match status" value="1"/>
</dbReference>
<dbReference type="AlphaFoldDB" id="A0A2A9MGX5"/>
<dbReference type="Pfam" id="PF13646">
    <property type="entry name" value="HEAT_2"/>
    <property type="match status" value="1"/>
</dbReference>
<feature type="region of interest" description="Disordered" evidence="5">
    <location>
        <begin position="1"/>
        <end position="23"/>
    </location>
</feature>
<gene>
    <name evidence="8" type="ORF">BESB_001200</name>
</gene>
<dbReference type="KEGG" id="bbes:BESB_001200"/>
<reference evidence="8 9" key="1">
    <citation type="submission" date="2017-09" db="EMBL/GenBank/DDBJ databases">
        <title>Genome sequencing of Besnoitia besnoiti strain Bb-Ger1.</title>
        <authorList>
            <person name="Schares G."/>
            <person name="Venepally P."/>
            <person name="Lorenzi H.A."/>
        </authorList>
    </citation>
    <scope>NUCLEOTIDE SEQUENCE [LARGE SCALE GENOMIC DNA]</scope>
    <source>
        <strain evidence="8 9">Bb-Ger1</strain>
    </source>
</reference>